<dbReference type="AlphaFoldDB" id="A0A3P1WU91"/>
<name>A0A3P1WU91_9ACTN</name>
<organism evidence="3 4">
    <name type="scientific">Arachnia propionica</name>
    <dbReference type="NCBI Taxonomy" id="1750"/>
    <lineage>
        <taxon>Bacteria</taxon>
        <taxon>Bacillati</taxon>
        <taxon>Actinomycetota</taxon>
        <taxon>Actinomycetes</taxon>
        <taxon>Propionibacteriales</taxon>
        <taxon>Propionibacteriaceae</taxon>
        <taxon>Arachnia</taxon>
    </lineage>
</organism>
<feature type="region of interest" description="Disordered" evidence="2">
    <location>
        <begin position="1"/>
        <end position="26"/>
    </location>
</feature>
<gene>
    <name evidence="3" type="ORF">EII35_07070</name>
</gene>
<comment type="caution">
    <text evidence="3">The sequence shown here is derived from an EMBL/GenBank/DDBJ whole genome shotgun (WGS) entry which is preliminary data.</text>
</comment>
<sequence length="99" mass="10623">MGSDDPLSGVVPAPTGARGGASRRVGGVSDVTAARAREMHERAAEAERRAAELRAQRDDLIRRLRAEDVERWSYGAIAAAVGCSRELVAQVVKRRSPGR</sequence>
<accession>A0A3P1WU91</accession>
<proteinExistence type="predicted"/>
<dbReference type="RefSeq" id="WP_125227763.1">
    <property type="nucleotide sequence ID" value="NZ_RQYT01000012.1"/>
</dbReference>
<dbReference type="OrthoDB" id="3701103at2"/>
<dbReference type="Proteomes" id="UP000280935">
    <property type="component" value="Unassembled WGS sequence"/>
</dbReference>
<feature type="coiled-coil region" evidence="1">
    <location>
        <begin position="36"/>
        <end position="70"/>
    </location>
</feature>
<evidence type="ECO:0000256" key="2">
    <source>
        <dbReference type="SAM" id="MobiDB-lite"/>
    </source>
</evidence>
<evidence type="ECO:0000313" key="3">
    <source>
        <dbReference type="EMBL" id="RRD49761.1"/>
    </source>
</evidence>
<evidence type="ECO:0000256" key="1">
    <source>
        <dbReference type="SAM" id="Coils"/>
    </source>
</evidence>
<dbReference type="EMBL" id="RQYT01000012">
    <property type="protein sequence ID" value="RRD49761.1"/>
    <property type="molecule type" value="Genomic_DNA"/>
</dbReference>
<evidence type="ECO:0000313" key="4">
    <source>
        <dbReference type="Proteomes" id="UP000280935"/>
    </source>
</evidence>
<keyword evidence="1" id="KW-0175">Coiled coil</keyword>
<reference evidence="3 4" key="1">
    <citation type="submission" date="2018-11" db="EMBL/GenBank/DDBJ databases">
        <title>Genomes From Bacteria Associated with the Canine Oral Cavity: a Test Case for Automated Genome-Based Taxonomic Assignment.</title>
        <authorList>
            <person name="Coil D.A."/>
            <person name="Jospin G."/>
            <person name="Darling A.E."/>
            <person name="Wallis C."/>
            <person name="Davis I.J."/>
            <person name="Harris S."/>
            <person name="Eisen J.A."/>
            <person name="Holcombe L.J."/>
            <person name="O'Flynn C."/>
        </authorList>
    </citation>
    <scope>NUCLEOTIDE SEQUENCE [LARGE SCALE GENOMIC DNA]</scope>
    <source>
        <strain evidence="3 4">OH2822_COT-296</strain>
    </source>
</reference>
<protein>
    <submittedName>
        <fullName evidence="3">Uncharacterized protein</fullName>
    </submittedName>
</protein>